<reference evidence="6" key="1">
    <citation type="submission" date="2016-04" db="EMBL/GenBank/DDBJ databases">
        <authorList>
            <person name="Nguyen H.D."/>
            <person name="Samba Siva P."/>
            <person name="Cullis J."/>
            <person name="Levesque C.A."/>
            <person name="Hambleton S."/>
        </authorList>
    </citation>
    <scope>NUCLEOTIDE SEQUENCE</scope>
    <source>
        <strain evidence="6">DAOMC 236416</strain>
    </source>
</reference>
<evidence type="ECO:0000313" key="6">
    <source>
        <dbReference type="EMBL" id="KAE8238537.1"/>
    </source>
</evidence>
<dbReference type="GO" id="GO:0046872">
    <property type="term" value="F:metal ion binding"/>
    <property type="evidence" value="ECO:0007669"/>
    <property type="project" value="InterPro"/>
</dbReference>
<dbReference type="PANTHER" id="PTHR43585:SF2">
    <property type="entry name" value="ATP-GRASP ENZYME FSQD"/>
    <property type="match status" value="1"/>
</dbReference>
<dbReference type="SUPFAM" id="SSF56059">
    <property type="entry name" value="Glutathione synthetase ATP-binding domain-like"/>
    <property type="match status" value="2"/>
</dbReference>
<keyword evidence="3 4" id="KW-0067">ATP-binding</keyword>
<protein>
    <recommendedName>
        <fullName evidence="5">ATP-grasp domain-containing protein</fullName>
    </recommendedName>
</protein>
<dbReference type="PROSITE" id="PS50975">
    <property type="entry name" value="ATP_GRASP"/>
    <property type="match status" value="1"/>
</dbReference>
<evidence type="ECO:0000256" key="4">
    <source>
        <dbReference type="PROSITE-ProRule" id="PRU00409"/>
    </source>
</evidence>
<comment type="caution">
    <text evidence="6">The sequence shown here is derived from an EMBL/GenBank/DDBJ whole genome shotgun (WGS) entry which is preliminary data.</text>
</comment>
<evidence type="ECO:0000256" key="1">
    <source>
        <dbReference type="ARBA" id="ARBA00022598"/>
    </source>
</evidence>
<dbReference type="Gene3D" id="3.30.470.20">
    <property type="entry name" value="ATP-grasp fold, B domain"/>
    <property type="match status" value="1"/>
</dbReference>
<proteinExistence type="predicted"/>
<reference evidence="6" key="2">
    <citation type="journal article" date="2019" name="IMA Fungus">
        <title>Genome sequencing and comparison of five Tilletia species to identify candidate genes for the detection of regulated species infecting wheat.</title>
        <authorList>
            <person name="Nguyen H.D.T."/>
            <person name="Sultana T."/>
            <person name="Kesanakurti P."/>
            <person name="Hambleton S."/>
        </authorList>
    </citation>
    <scope>NUCLEOTIDE SEQUENCE</scope>
    <source>
        <strain evidence="6">DAOMC 236416</strain>
    </source>
</reference>
<evidence type="ECO:0000256" key="3">
    <source>
        <dbReference type="ARBA" id="ARBA00022840"/>
    </source>
</evidence>
<dbReference type="Pfam" id="PF13535">
    <property type="entry name" value="ATP-grasp_4"/>
    <property type="match status" value="1"/>
</dbReference>
<keyword evidence="7" id="KW-1185">Reference proteome</keyword>
<dbReference type="Gene3D" id="3.30.1490.20">
    <property type="entry name" value="ATP-grasp fold, A domain"/>
    <property type="match status" value="1"/>
</dbReference>
<dbReference type="AlphaFoldDB" id="A0A8T8SEZ9"/>
<keyword evidence="2 4" id="KW-0547">Nucleotide-binding</keyword>
<dbReference type="GO" id="GO:0016874">
    <property type="term" value="F:ligase activity"/>
    <property type="evidence" value="ECO:0007669"/>
    <property type="project" value="UniProtKB-KW"/>
</dbReference>
<gene>
    <name evidence="6" type="ORF">A4X13_0g8470</name>
</gene>
<dbReference type="Proteomes" id="UP000077521">
    <property type="component" value="Unassembled WGS sequence"/>
</dbReference>
<dbReference type="InterPro" id="IPR052032">
    <property type="entry name" value="ATP-dep_AA_Ligase"/>
</dbReference>
<organism evidence="6 7">
    <name type="scientific">Tilletia indica</name>
    <dbReference type="NCBI Taxonomy" id="43049"/>
    <lineage>
        <taxon>Eukaryota</taxon>
        <taxon>Fungi</taxon>
        <taxon>Dikarya</taxon>
        <taxon>Basidiomycota</taxon>
        <taxon>Ustilaginomycotina</taxon>
        <taxon>Exobasidiomycetes</taxon>
        <taxon>Tilletiales</taxon>
        <taxon>Tilletiaceae</taxon>
        <taxon>Tilletia</taxon>
    </lineage>
</organism>
<feature type="non-terminal residue" evidence="6">
    <location>
        <position position="629"/>
    </location>
</feature>
<dbReference type="GO" id="GO:0005524">
    <property type="term" value="F:ATP binding"/>
    <property type="evidence" value="ECO:0007669"/>
    <property type="project" value="UniProtKB-UniRule"/>
</dbReference>
<keyword evidence="1" id="KW-0436">Ligase</keyword>
<dbReference type="InterPro" id="IPR011761">
    <property type="entry name" value="ATP-grasp"/>
</dbReference>
<evidence type="ECO:0000256" key="2">
    <source>
        <dbReference type="ARBA" id="ARBA00022741"/>
    </source>
</evidence>
<evidence type="ECO:0000259" key="5">
    <source>
        <dbReference type="PROSITE" id="PS50975"/>
    </source>
</evidence>
<evidence type="ECO:0000313" key="7">
    <source>
        <dbReference type="Proteomes" id="UP000077521"/>
    </source>
</evidence>
<name>A0A8T8SEZ9_9BASI</name>
<sequence length="629" mass="68394">METDGVLILSHCGFSFAEDLIAAVRERGLQPWILSSKPLPEHGEQRLQVLRSKASTLFTADAHELERCDVMNAIGSLHRQGFRIRACISVWEGYRKLMAEANEQLAVQDMVPALVPLLRNKLYVRNVLHTAGLSRAKAQALTPDVLAALLKTGEPYFIKPTAGVASYGTFKLSPDTTWATLERIAGHIRQDTVYAKVISKGVDFLAENYLEGTEFSFEVLATEEKAFVLAIHEKCGLTEGQVTVLEDSCTSPPVSISQQAAADGIAWIQSVLHLLEINSGCFHIEARYDGQRWDLIEINPRIGGSLISHSVKALNGEASMLELWLDLLLSGARFRPSLERLSYSPEGEAPGDTATFFRVYFASPGRIARILETPLQREPLIKQILLKEGETIPEASREVFLGQLLWQLTRQERETEFTSLLAKSAEAVQVLYEPAGSAAGGAQPLLLIVDYNLSRVGDVAHIAQLAQASHGAGTVLIRPNPSERDKALCDYVVDLDPLALNFVEQALSLLEPLRPRIRAGVVFSDNAVQTGALLLEQLGLPVDSAVLAASAYSKWQYRVGESRIRDLFAAQSVMAPAHAATQTLDDLQAFASAHPAGVIVKPACEGNNRGVVAVQPGDDLGAAFAKAAP</sequence>
<dbReference type="PANTHER" id="PTHR43585">
    <property type="entry name" value="FUMIPYRROLE BIOSYNTHESIS PROTEIN C"/>
    <property type="match status" value="1"/>
</dbReference>
<accession>A0A8T8SEZ9</accession>
<dbReference type="InterPro" id="IPR013815">
    <property type="entry name" value="ATP_grasp_subdomain_1"/>
</dbReference>
<dbReference type="EMBL" id="LWDF02001496">
    <property type="protein sequence ID" value="KAE8238537.1"/>
    <property type="molecule type" value="Genomic_DNA"/>
</dbReference>
<feature type="domain" description="ATP-grasp" evidence="5">
    <location>
        <begin position="125"/>
        <end position="329"/>
    </location>
</feature>